<comment type="catalytic activity">
    <reaction evidence="9 10">
        <text>L-glutamyl-tRNA(Gln) + L-glutamine + ATP + H2O = L-glutaminyl-tRNA(Gln) + L-glutamate + ADP + phosphate + H(+)</text>
        <dbReference type="Rhea" id="RHEA:17521"/>
        <dbReference type="Rhea" id="RHEA-COMP:9681"/>
        <dbReference type="Rhea" id="RHEA-COMP:9684"/>
        <dbReference type="ChEBI" id="CHEBI:15377"/>
        <dbReference type="ChEBI" id="CHEBI:15378"/>
        <dbReference type="ChEBI" id="CHEBI:29985"/>
        <dbReference type="ChEBI" id="CHEBI:30616"/>
        <dbReference type="ChEBI" id="CHEBI:43474"/>
        <dbReference type="ChEBI" id="CHEBI:58359"/>
        <dbReference type="ChEBI" id="CHEBI:78520"/>
        <dbReference type="ChEBI" id="CHEBI:78521"/>
        <dbReference type="ChEBI" id="CHEBI:456216"/>
        <dbReference type="EC" id="6.3.5.7"/>
    </reaction>
</comment>
<dbReference type="OrthoDB" id="9811471at2"/>
<keyword evidence="6 10" id="KW-0547">Nucleotide-binding</keyword>
<dbReference type="RefSeq" id="WP_145341920.1">
    <property type="nucleotide sequence ID" value="NZ_CP036261.1"/>
</dbReference>
<dbReference type="Proteomes" id="UP000319557">
    <property type="component" value="Chromosome"/>
</dbReference>
<evidence type="ECO:0000256" key="5">
    <source>
        <dbReference type="ARBA" id="ARBA00022598"/>
    </source>
</evidence>
<accession>A0A517LUG7</accession>
<evidence type="ECO:0000313" key="13">
    <source>
        <dbReference type="Proteomes" id="UP000319557"/>
    </source>
</evidence>
<dbReference type="Pfam" id="PF01425">
    <property type="entry name" value="Amidase"/>
    <property type="match status" value="1"/>
</dbReference>
<dbReference type="EC" id="6.3.5.7" evidence="3 10"/>
<evidence type="ECO:0000256" key="9">
    <source>
        <dbReference type="ARBA" id="ARBA00047407"/>
    </source>
</evidence>
<feature type="active site" description="Charge relay system" evidence="10">
    <location>
        <position position="154"/>
    </location>
</feature>
<keyword evidence="7 10" id="KW-0067">ATP-binding</keyword>
<dbReference type="InterPro" id="IPR023631">
    <property type="entry name" value="Amidase_dom"/>
</dbReference>
<feature type="domain" description="Amidase" evidence="11">
    <location>
        <begin position="25"/>
        <end position="475"/>
    </location>
</feature>
<evidence type="ECO:0000256" key="3">
    <source>
        <dbReference type="ARBA" id="ARBA00012739"/>
    </source>
</evidence>
<dbReference type="InterPro" id="IPR000120">
    <property type="entry name" value="Amidase"/>
</dbReference>
<reference evidence="12 13" key="1">
    <citation type="submission" date="2019-02" db="EMBL/GenBank/DDBJ databases">
        <title>Deep-cultivation of Planctomycetes and their phenomic and genomic characterization uncovers novel biology.</title>
        <authorList>
            <person name="Wiegand S."/>
            <person name="Jogler M."/>
            <person name="Boedeker C."/>
            <person name="Pinto D."/>
            <person name="Vollmers J."/>
            <person name="Rivas-Marin E."/>
            <person name="Kohn T."/>
            <person name="Peeters S.H."/>
            <person name="Heuer A."/>
            <person name="Rast P."/>
            <person name="Oberbeckmann S."/>
            <person name="Bunk B."/>
            <person name="Jeske O."/>
            <person name="Meyerdierks A."/>
            <person name="Storesund J.E."/>
            <person name="Kallscheuer N."/>
            <person name="Luecker S."/>
            <person name="Lage O.M."/>
            <person name="Pohl T."/>
            <person name="Merkel B.J."/>
            <person name="Hornburger P."/>
            <person name="Mueller R.-W."/>
            <person name="Bruemmer F."/>
            <person name="Labrenz M."/>
            <person name="Spormann A.M."/>
            <person name="Op den Camp H."/>
            <person name="Overmann J."/>
            <person name="Amann R."/>
            <person name="Jetten M.S.M."/>
            <person name="Mascher T."/>
            <person name="Medema M.H."/>
            <person name="Devos D.P."/>
            <person name="Kaster A.-K."/>
            <person name="Ovreas L."/>
            <person name="Rohde M."/>
            <person name="Galperin M.Y."/>
            <person name="Jogler C."/>
        </authorList>
    </citation>
    <scope>NUCLEOTIDE SEQUENCE [LARGE SCALE GENOMIC DNA]</scope>
    <source>
        <strain evidence="12 13">EC9</strain>
    </source>
</reference>
<sequence length="493" mass="51950">MTIPLDSAAKLLGLLASGELTARQATQASLDRIAATDPEVGAFTFVNTEAALAAADSIDQRRRDGQPLGALAGVPIAVKDVLCTTDMPTTCSSRMLEKHMSPYDATVVARLRAADAVIVGKTNMDEFAMGASTETSAFGKTTNPWNPSLTPGGSSGGAAACVAAGDVPLSLGSDTGGSIRQPAAFCGITGLKPTYGRVSRYGLIAFASSLDQVGPMAFDAVDCATLLNAIAGVDASDSTSLPVETPDFTAGLDRIEGELRIGIVKHHLEAEGLDPEVRQAVDDAIEVFRDAGAKIVEVELPHSDYWVPTYYVIAPSEASSNLSRYDGAHYGHRSPVAASEAGDRGPLVATYCRSRGEAFGAEVKRRIMIGMYALSAGYGDKYYVKALQVRRLIRQDFDSAFQNVDLLLGPVTPTPPFAMGEKIDDPLQMYLCDLFTVGANLAGIPALSMPGGLTSNNLPIGIQLQAPPLQEAKLLQAAAAFQRATDWHTKRPL</sequence>
<evidence type="ECO:0000259" key="11">
    <source>
        <dbReference type="Pfam" id="PF01425"/>
    </source>
</evidence>
<feature type="active site" description="Charge relay system" evidence="10">
    <location>
        <position position="79"/>
    </location>
</feature>
<evidence type="ECO:0000313" key="12">
    <source>
        <dbReference type="EMBL" id="QDS86271.1"/>
    </source>
</evidence>
<dbReference type="PANTHER" id="PTHR11895">
    <property type="entry name" value="TRANSAMIDASE"/>
    <property type="match status" value="1"/>
</dbReference>
<dbReference type="NCBIfam" id="TIGR00132">
    <property type="entry name" value="gatA"/>
    <property type="match status" value="1"/>
</dbReference>
<dbReference type="PROSITE" id="PS00571">
    <property type="entry name" value="AMIDASES"/>
    <property type="match status" value="1"/>
</dbReference>
<evidence type="ECO:0000256" key="7">
    <source>
        <dbReference type="ARBA" id="ARBA00022840"/>
    </source>
</evidence>
<evidence type="ECO:0000256" key="6">
    <source>
        <dbReference type="ARBA" id="ARBA00022741"/>
    </source>
</evidence>
<protein>
    <recommendedName>
        <fullName evidence="4 10">Glutamyl-tRNA(Gln) amidotransferase subunit A</fullName>
        <shortName evidence="10">Glu-ADT subunit A</shortName>
        <ecNumber evidence="3 10">6.3.5.7</ecNumber>
    </recommendedName>
</protein>
<feature type="active site" description="Acyl-ester intermediate" evidence="10">
    <location>
        <position position="178"/>
    </location>
</feature>
<evidence type="ECO:0000256" key="2">
    <source>
        <dbReference type="ARBA" id="ARBA00011123"/>
    </source>
</evidence>
<name>A0A517LUG7_9BACT</name>
<comment type="function">
    <text evidence="10">Allows the formation of correctly charged Gln-tRNA(Gln) through the transamidation of misacylated Glu-tRNA(Gln) in organisms which lack glutaminyl-tRNA synthetase. The reaction takes place in the presence of glutamine and ATP through an activated gamma-phospho-Glu-tRNA(Gln).</text>
</comment>
<dbReference type="HAMAP" id="MF_00120">
    <property type="entry name" value="GatA"/>
    <property type="match status" value="1"/>
</dbReference>
<dbReference type="GO" id="GO:0050567">
    <property type="term" value="F:glutaminyl-tRNA synthase (glutamine-hydrolyzing) activity"/>
    <property type="evidence" value="ECO:0007669"/>
    <property type="project" value="UniProtKB-UniRule"/>
</dbReference>
<evidence type="ECO:0000256" key="4">
    <source>
        <dbReference type="ARBA" id="ARBA00014428"/>
    </source>
</evidence>
<dbReference type="EMBL" id="CP036261">
    <property type="protein sequence ID" value="QDS86271.1"/>
    <property type="molecule type" value="Genomic_DNA"/>
</dbReference>
<dbReference type="GO" id="GO:0005524">
    <property type="term" value="F:ATP binding"/>
    <property type="evidence" value="ECO:0007669"/>
    <property type="project" value="UniProtKB-KW"/>
</dbReference>
<evidence type="ECO:0000256" key="10">
    <source>
        <dbReference type="HAMAP-Rule" id="MF_00120"/>
    </source>
</evidence>
<keyword evidence="5 10" id="KW-0436">Ligase</keyword>
<dbReference type="InterPro" id="IPR036928">
    <property type="entry name" value="AS_sf"/>
</dbReference>
<gene>
    <name evidence="10 12" type="primary">gatA</name>
    <name evidence="12" type="ORF">EC9_04310</name>
</gene>
<dbReference type="InterPro" id="IPR004412">
    <property type="entry name" value="GatA"/>
</dbReference>
<dbReference type="Gene3D" id="3.90.1300.10">
    <property type="entry name" value="Amidase signature (AS) domain"/>
    <property type="match status" value="1"/>
</dbReference>
<organism evidence="12 13">
    <name type="scientific">Rosistilla ulvae</name>
    <dbReference type="NCBI Taxonomy" id="1930277"/>
    <lineage>
        <taxon>Bacteria</taxon>
        <taxon>Pseudomonadati</taxon>
        <taxon>Planctomycetota</taxon>
        <taxon>Planctomycetia</taxon>
        <taxon>Pirellulales</taxon>
        <taxon>Pirellulaceae</taxon>
        <taxon>Rosistilla</taxon>
    </lineage>
</organism>
<dbReference type="SUPFAM" id="SSF75304">
    <property type="entry name" value="Amidase signature (AS) enzymes"/>
    <property type="match status" value="1"/>
</dbReference>
<dbReference type="GO" id="GO:0016740">
    <property type="term" value="F:transferase activity"/>
    <property type="evidence" value="ECO:0007669"/>
    <property type="project" value="UniProtKB-KW"/>
</dbReference>
<dbReference type="PANTHER" id="PTHR11895:SF151">
    <property type="entry name" value="GLUTAMYL-TRNA(GLN) AMIDOTRANSFERASE SUBUNIT A"/>
    <property type="match status" value="1"/>
</dbReference>
<dbReference type="InterPro" id="IPR020556">
    <property type="entry name" value="Amidase_CS"/>
</dbReference>
<evidence type="ECO:0000256" key="8">
    <source>
        <dbReference type="ARBA" id="ARBA00022917"/>
    </source>
</evidence>
<comment type="similarity">
    <text evidence="1 10">Belongs to the amidase family. GatA subfamily.</text>
</comment>
<keyword evidence="13" id="KW-1185">Reference proteome</keyword>
<comment type="subunit">
    <text evidence="2 10">Heterotrimer of A, B and C subunits.</text>
</comment>
<evidence type="ECO:0000256" key="1">
    <source>
        <dbReference type="ARBA" id="ARBA00008069"/>
    </source>
</evidence>
<dbReference type="AlphaFoldDB" id="A0A517LUG7"/>
<dbReference type="KEGG" id="ruv:EC9_04310"/>
<dbReference type="GO" id="GO:0030956">
    <property type="term" value="C:glutamyl-tRNA(Gln) amidotransferase complex"/>
    <property type="evidence" value="ECO:0007669"/>
    <property type="project" value="InterPro"/>
</dbReference>
<dbReference type="GO" id="GO:0006412">
    <property type="term" value="P:translation"/>
    <property type="evidence" value="ECO:0007669"/>
    <property type="project" value="UniProtKB-UniRule"/>
</dbReference>
<keyword evidence="12" id="KW-0808">Transferase</keyword>
<keyword evidence="8 10" id="KW-0648">Protein biosynthesis</keyword>
<proteinExistence type="inferred from homology"/>